<accession>A0A5M6ZKW5</accession>
<sequence length="163" mass="17368">MTAFLKKTALMLAAGATALAAAAGAASANPAQACWLEVGSGRSHGVLQAYAAPRLAGSFELRVRQDGGNGELVAEQSGTFSPYNFWPTNLSRVVVGANALRPHQPDFWTNAWAARPGTTIIASSNDRRAAPGALPVQAYGFRADLRVYDTSGRLICSQREYWR</sequence>
<gene>
    <name evidence="2" type="ORF">F1654_00930</name>
</gene>
<reference evidence="2 3" key="1">
    <citation type="submission" date="2019-09" db="EMBL/GenBank/DDBJ databases">
        <authorList>
            <person name="Kevbrin V."/>
            <person name="Grouzdev D.S."/>
        </authorList>
    </citation>
    <scope>NUCLEOTIDE SEQUENCE [LARGE SCALE GENOMIC DNA]</scope>
    <source>
        <strain evidence="2 3">G-192</strain>
    </source>
</reference>
<name>A0A5M6ZKW5_9PROT</name>
<evidence type="ECO:0000313" key="3">
    <source>
        <dbReference type="Proteomes" id="UP000325122"/>
    </source>
</evidence>
<organism evidence="2 3">
    <name type="scientific">Alkalicaulis satelles</name>
    <dbReference type="NCBI Taxonomy" id="2609175"/>
    <lineage>
        <taxon>Bacteria</taxon>
        <taxon>Pseudomonadati</taxon>
        <taxon>Pseudomonadota</taxon>
        <taxon>Alphaproteobacteria</taxon>
        <taxon>Maricaulales</taxon>
        <taxon>Maricaulaceae</taxon>
        <taxon>Alkalicaulis</taxon>
    </lineage>
</organism>
<keyword evidence="3" id="KW-1185">Reference proteome</keyword>
<evidence type="ECO:0000256" key="1">
    <source>
        <dbReference type="SAM" id="SignalP"/>
    </source>
</evidence>
<proteinExistence type="predicted"/>
<comment type="caution">
    <text evidence="2">The sequence shown here is derived from an EMBL/GenBank/DDBJ whole genome shotgun (WGS) entry which is preliminary data.</text>
</comment>
<dbReference type="RefSeq" id="WP_150021636.1">
    <property type="nucleotide sequence ID" value="NZ_VWOJ01000001.1"/>
</dbReference>
<protein>
    <submittedName>
        <fullName evidence="2">Uncharacterized protein</fullName>
    </submittedName>
</protein>
<feature type="chain" id="PRO_5024366771" evidence="1">
    <location>
        <begin position="34"/>
        <end position="163"/>
    </location>
</feature>
<dbReference type="EMBL" id="VWOJ01000001">
    <property type="protein sequence ID" value="KAA5804605.1"/>
    <property type="molecule type" value="Genomic_DNA"/>
</dbReference>
<evidence type="ECO:0000313" key="2">
    <source>
        <dbReference type="EMBL" id="KAA5804605.1"/>
    </source>
</evidence>
<dbReference type="AlphaFoldDB" id="A0A5M6ZKW5"/>
<dbReference type="Proteomes" id="UP000325122">
    <property type="component" value="Unassembled WGS sequence"/>
</dbReference>
<feature type="signal peptide" evidence="1">
    <location>
        <begin position="1"/>
        <end position="33"/>
    </location>
</feature>
<keyword evidence="1" id="KW-0732">Signal</keyword>